<dbReference type="RefSeq" id="WP_353295628.1">
    <property type="nucleotide sequence ID" value="NZ_BAABWH010000007.1"/>
</dbReference>
<accession>A0ABQ0A1Y1</accession>
<evidence type="ECO:0000256" key="1">
    <source>
        <dbReference type="ARBA" id="ARBA00009798"/>
    </source>
</evidence>
<evidence type="ECO:0000313" key="7">
    <source>
        <dbReference type="Proteomes" id="UP001481413"/>
    </source>
</evidence>
<dbReference type="Proteomes" id="UP001481413">
    <property type="component" value="Unassembled WGS sequence"/>
</dbReference>
<dbReference type="InterPro" id="IPR004369">
    <property type="entry name" value="Prolyl-tRNA_editing_YbaK/EbsC"/>
</dbReference>
<dbReference type="NCBIfam" id="TIGR00011">
    <property type="entry name" value="YbaK_EbsC"/>
    <property type="match status" value="1"/>
</dbReference>
<dbReference type="PIRSF" id="PIRSF006181">
    <property type="entry name" value="EbsC_YbaK"/>
    <property type="match status" value="1"/>
</dbReference>
<evidence type="ECO:0000256" key="3">
    <source>
        <dbReference type="ARBA" id="ARBA00023239"/>
    </source>
</evidence>
<sequence>MTPAVMAVKKAKIQYDLLEYSHDAAAESYGLEAAEKLALEPGSVFKTLLVSLTGHRSNLAVAVVPVTHSLSLKAMAKALGAKKAEMADPVVAERSTGYVVGGISPLGQKKSLPTVIDTTAQLLPLVHISAGRRGLEIALTAKDLATLSRGIFAQITAE</sequence>
<protein>
    <recommendedName>
        <fullName evidence="4">Cys-tRNA(Pro)/Cys-tRNA(Cys) deacylase</fullName>
        <ecNumber evidence="4">4.2.-.-</ecNumber>
    </recommendedName>
</protein>
<dbReference type="InterPro" id="IPR036754">
    <property type="entry name" value="YbaK/aa-tRNA-synt-asso_dom_sf"/>
</dbReference>
<dbReference type="EMBL" id="BAABWH010000007">
    <property type="protein sequence ID" value="GAA6146408.1"/>
    <property type="molecule type" value="Genomic_DNA"/>
</dbReference>
<name>A0ABQ0A1Y1_9GAMM</name>
<dbReference type="InterPro" id="IPR007214">
    <property type="entry name" value="YbaK/aa-tRNA-synth-assoc-dom"/>
</dbReference>
<evidence type="ECO:0000313" key="6">
    <source>
        <dbReference type="EMBL" id="GAA6146408.1"/>
    </source>
</evidence>
<feature type="domain" description="YbaK/aminoacyl-tRNA synthetase-associated" evidence="5">
    <location>
        <begin position="32"/>
        <end position="146"/>
    </location>
</feature>
<comment type="similarity">
    <text evidence="1 4">Belongs to the prolyl-tRNA editing family. YbaK/EbsC subfamily.</text>
</comment>
<evidence type="ECO:0000256" key="2">
    <source>
        <dbReference type="ARBA" id="ARBA00022917"/>
    </source>
</evidence>
<organism evidence="6 7">
    <name type="scientific">Thalassolituus maritimus</name>
    <dbReference type="NCBI Taxonomy" id="484498"/>
    <lineage>
        <taxon>Bacteria</taxon>
        <taxon>Pseudomonadati</taxon>
        <taxon>Pseudomonadota</taxon>
        <taxon>Gammaproteobacteria</taxon>
        <taxon>Oceanospirillales</taxon>
        <taxon>Oceanospirillaceae</taxon>
        <taxon>Thalassolituus</taxon>
    </lineage>
</organism>
<comment type="caution">
    <text evidence="6">The sequence shown here is derived from an EMBL/GenBank/DDBJ whole genome shotgun (WGS) entry which is preliminary data.</text>
</comment>
<dbReference type="SUPFAM" id="SSF55826">
    <property type="entry name" value="YbaK/ProRS associated domain"/>
    <property type="match status" value="1"/>
</dbReference>
<keyword evidence="2 4" id="KW-0648">Protein biosynthesis</keyword>
<dbReference type="CDD" id="cd00002">
    <property type="entry name" value="YbaK_deacylase"/>
    <property type="match status" value="1"/>
</dbReference>
<evidence type="ECO:0000259" key="5">
    <source>
        <dbReference type="Pfam" id="PF04073"/>
    </source>
</evidence>
<proteinExistence type="inferred from homology"/>
<dbReference type="PANTHER" id="PTHR30411:SF0">
    <property type="entry name" value="CYS-TRNA(PRO)_CYS-TRNA(CYS) DEACYLASE YBAK"/>
    <property type="match status" value="1"/>
</dbReference>
<dbReference type="EC" id="4.2.-.-" evidence="4"/>
<reference evidence="6 7" key="1">
    <citation type="submission" date="2024-04" db="EMBL/GenBank/DDBJ databases">
        <title>Draft genome sequence of Thalassolituus maritimus NBRC 116585.</title>
        <authorList>
            <person name="Miyakawa T."/>
            <person name="Kusuya Y."/>
            <person name="Miura T."/>
        </authorList>
    </citation>
    <scope>NUCLEOTIDE SEQUENCE [LARGE SCALE GENOMIC DNA]</scope>
    <source>
        <strain evidence="6 7">5NW40-0001</strain>
    </source>
</reference>
<dbReference type="Pfam" id="PF04073">
    <property type="entry name" value="tRNA_edit"/>
    <property type="match status" value="1"/>
</dbReference>
<evidence type="ECO:0000256" key="4">
    <source>
        <dbReference type="PIRNR" id="PIRNR006181"/>
    </source>
</evidence>
<dbReference type="Gene3D" id="3.90.960.10">
    <property type="entry name" value="YbaK/aminoacyl-tRNA synthetase-associated domain"/>
    <property type="match status" value="1"/>
</dbReference>
<keyword evidence="3 4" id="KW-0456">Lyase</keyword>
<dbReference type="PANTHER" id="PTHR30411">
    <property type="entry name" value="CYTOPLASMIC PROTEIN"/>
    <property type="match status" value="1"/>
</dbReference>
<keyword evidence="7" id="KW-1185">Reference proteome</keyword>
<gene>
    <name evidence="6" type="primary">ybaK</name>
    <name evidence="6" type="ORF">NBRC116585_25260</name>
</gene>